<dbReference type="GO" id="GO:0003723">
    <property type="term" value="F:RNA binding"/>
    <property type="evidence" value="ECO:0007669"/>
    <property type="project" value="UniProtKB-KW"/>
</dbReference>
<keyword evidence="1" id="KW-0694">RNA-binding</keyword>
<keyword evidence="1" id="KW-0696">RNA-directed RNA polymerase</keyword>
<dbReference type="EMBL" id="FN655687">
    <property type="protein sequence ID" value="CBY39877.1"/>
    <property type="molecule type" value="Genomic_DNA"/>
</dbReference>
<dbReference type="AlphaFoldDB" id="E4YWP2"/>
<dbReference type="GO" id="GO:0031380">
    <property type="term" value="C:nuclear RNA-directed RNA polymerase complex"/>
    <property type="evidence" value="ECO:0007669"/>
    <property type="project" value="TreeGrafter"/>
</dbReference>
<keyword evidence="2" id="KW-1133">Transmembrane helix</keyword>
<comment type="similarity">
    <text evidence="1">Belongs to the RdRP family.</text>
</comment>
<evidence type="ECO:0000256" key="1">
    <source>
        <dbReference type="RuleBase" id="RU363098"/>
    </source>
</evidence>
<name>E4YWP2_OIKDI</name>
<reference evidence="4" key="1">
    <citation type="journal article" date="2010" name="Science">
        <title>Plasticity of animal genome architecture unmasked by rapid evolution of a pelagic tunicate.</title>
        <authorList>
            <person name="Denoeud F."/>
            <person name="Henriet S."/>
            <person name="Mungpakdee S."/>
            <person name="Aury J.M."/>
            <person name="Da Silva C."/>
            <person name="Brinkmann H."/>
            <person name="Mikhaleva J."/>
            <person name="Olsen L.C."/>
            <person name="Jubin C."/>
            <person name="Canestro C."/>
            <person name="Bouquet J.M."/>
            <person name="Danks G."/>
            <person name="Poulain J."/>
            <person name="Campsteijn C."/>
            <person name="Adamski M."/>
            <person name="Cross I."/>
            <person name="Yadetie F."/>
            <person name="Muffato M."/>
            <person name="Louis A."/>
            <person name="Butcher S."/>
            <person name="Tsagkogeorga G."/>
            <person name="Konrad A."/>
            <person name="Singh S."/>
            <person name="Jensen M.F."/>
            <person name="Cong E.H."/>
            <person name="Eikeseth-Otteraa H."/>
            <person name="Noel B."/>
            <person name="Anthouard V."/>
            <person name="Porcel B.M."/>
            <person name="Kachouri-Lafond R."/>
            <person name="Nishino A."/>
            <person name="Ugolini M."/>
            <person name="Chourrout P."/>
            <person name="Nishida H."/>
            <person name="Aasland R."/>
            <person name="Huzurbazar S."/>
            <person name="Westhof E."/>
            <person name="Delsuc F."/>
            <person name="Lehrach H."/>
            <person name="Reinhardt R."/>
            <person name="Weissenbach J."/>
            <person name="Roy S.W."/>
            <person name="Artiguenave F."/>
            <person name="Postlethwait J.H."/>
            <person name="Manak J.R."/>
            <person name="Thompson E.M."/>
            <person name="Jaillon O."/>
            <person name="Du Pasquier L."/>
            <person name="Boudinot P."/>
            <person name="Liberles D.A."/>
            <person name="Volff J.N."/>
            <person name="Philippe H."/>
            <person name="Lenhard B."/>
            <person name="Roest Crollius H."/>
            <person name="Wincker P."/>
            <person name="Chourrout D."/>
        </authorList>
    </citation>
    <scope>NUCLEOTIDE SEQUENCE [LARGE SCALE GENOMIC DNA]</scope>
</reference>
<keyword evidence="1" id="KW-0808">Transferase</keyword>
<comment type="catalytic activity">
    <reaction evidence="1">
        <text>RNA(n) + a ribonucleoside 5'-triphosphate = RNA(n+1) + diphosphate</text>
        <dbReference type="Rhea" id="RHEA:21248"/>
        <dbReference type="Rhea" id="RHEA-COMP:14527"/>
        <dbReference type="Rhea" id="RHEA-COMP:17342"/>
        <dbReference type="ChEBI" id="CHEBI:33019"/>
        <dbReference type="ChEBI" id="CHEBI:61557"/>
        <dbReference type="ChEBI" id="CHEBI:140395"/>
        <dbReference type="EC" id="2.7.7.48"/>
    </reaction>
</comment>
<dbReference type="EC" id="2.7.7.48" evidence="1"/>
<evidence type="ECO:0000256" key="2">
    <source>
        <dbReference type="SAM" id="Phobius"/>
    </source>
</evidence>
<dbReference type="InterPro" id="IPR007855">
    <property type="entry name" value="RDRP"/>
</dbReference>
<dbReference type="PANTHER" id="PTHR23079:SF55">
    <property type="entry name" value="RNA-DIRECTED RNA POLYMERASE"/>
    <property type="match status" value="1"/>
</dbReference>
<dbReference type="Proteomes" id="UP000011014">
    <property type="component" value="Unassembled WGS sequence"/>
</dbReference>
<feature type="domain" description="RDRP core" evidence="3">
    <location>
        <begin position="25"/>
        <end position="223"/>
    </location>
</feature>
<dbReference type="Pfam" id="PF05183">
    <property type="entry name" value="RdRP"/>
    <property type="match status" value="1"/>
</dbReference>
<keyword evidence="2" id="KW-0812">Transmembrane</keyword>
<accession>E4YWP2</accession>
<keyword evidence="2" id="KW-0472">Membrane</keyword>
<dbReference type="PANTHER" id="PTHR23079">
    <property type="entry name" value="RNA-DEPENDENT RNA POLYMERASE"/>
    <property type="match status" value="1"/>
</dbReference>
<organism evidence="4">
    <name type="scientific">Oikopleura dioica</name>
    <name type="common">Tunicate</name>
    <dbReference type="NCBI Taxonomy" id="34765"/>
    <lineage>
        <taxon>Eukaryota</taxon>
        <taxon>Metazoa</taxon>
        <taxon>Chordata</taxon>
        <taxon>Tunicata</taxon>
        <taxon>Appendicularia</taxon>
        <taxon>Copelata</taxon>
        <taxon>Oikopleuridae</taxon>
        <taxon>Oikopleura</taxon>
    </lineage>
</organism>
<dbReference type="InterPro" id="IPR057596">
    <property type="entry name" value="RDRP_core"/>
</dbReference>
<dbReference type="GO" id="GO:0003968">
    <property type="term" value="F:RNA-directed RNA polymerase activity"/>
    <property type="evidence" value="ECO:0007669"/>
    <property type="project" value="UniProtKB-KW"/>
</dbReference>
<evidence type="ECO:0000313" key="4">
    <source>
        <dbReference type="EMBL" id="CBY39877.1"/>
    </source>
</evidence>
<evidence type="ECO:0000259" key="3">
    <source>
        <dbReference type="Pfam" id="PF05183"/>
    </source>
</evidence>
<proteinExistence type="inferred from homology"/>
<gene>
    <name evidence="4" type="ORF">GSOID_T00020473001</name>
</gene>
<sequence length="265" mass="30643">MTRLQNLRKAKRLSRQRREIVCPTLIWKYFGDFEKIKTVPKYAARLGLLISATRHAEFIEDGKWQLEKDIVHHGCNFTDGCGRMSTQLAQRFTLNKHCANRYKHQSFEVPSIVQIRFMGCKGILVHDPSLDFSGKDVILRESQKKFEWNFNTIKGRLKYTEKKQGRTGRLLGICRGGESKPFVFGRLNKQFVLVLSALGIPNTTLLEIQNEYFELVKSRDAKFLIAIYNYCAFYCAMSVLFAMNLNKDFLSKKSISLFYGAIESP</sequence>
<protein>
    <recommendedName>
        <fullName evidence="1">RNA-dependent RNA polymerase</fullName>
        <ecNumber evidence="1">2.7.7.48</ecNumber>
    </recommendedName>
</protein>
<feature type="transmembrane region" description="Helical" evidence="2">
    <location>
        <begin position="223"/>
        <end position="243"/>
    </location>
</feature>
<dbReference type="GO" id="GO:0030422">
    <property type="term" value="P:siRNA processing"/>
    <property type="evidence" value="ECO:0007669"/>
    <property type="project" value="TreeGrafter"/>
</dbReference>
<keyword evidence="1" id="KW-0548">Nucleotidyltransferase</keyword>